<evidence type="ECO:0000313" key="7">
    <source>
        <dbReference type="Proteomes" id="UP001165740"/>
    </source>
</evidence>
<keyword evidence="3 4" id="KW-0175">Coiled coil</keyword>
<feature type="region of interest" description="Disordered" evidence="5">
    <location>
        <begin position="1161"/>
        <end position="1194"/>
    </location>
</feature>
<dbReference type="Proteomes" id="UP001165740">
    <property type="component" value="Chromosome 1"/>
</dbReference>
<feature type="coiled-coil region" evidence="4">
    <location>
        <begin position="1218"/>
        <end position="1245"/>
    </location>
</feature>
<feature type="region of interest" description="Disordered" evidence="5">
    <location>
        <begin position="1109"/>
        <end position="1128"/>
    </location>
</feature>
<feature type="region of interest" description="Disordered" evidence="5">
    <location>
        <begin position="885"/>
        <end position="904"/>
    </location>
</feature>
<feature type="compositionally biased region" description="Polar residues" evidence="5">
    <location>
        <begin position="1332"/>
        <end position="1407"/>
    </location>
</feature>
<feature type="region of interest" description="Disordered" evidence="5">
    <location>
        <begin position="810"/>
        <end position="836"/>
    </location>
</feature>
<dbReference type="InterPro" id="IPR029717">
    <property type="entry name" value="FAM193"/>
</dbReference>
<dbReference type="KEGG" id="bgt:106052354"/>
<proteinExistence type="inferred from homology"/>
<dbReference type="PANTHER" id="PTHR15109:SF4">
    <property type="entry name" value="FAM193 C-TERMINAL DOMAIN-CONTAINING PROTEIN"/>
    <property type="match status" value="1"/>
</dbReference>
<evidence type="ECO:0000256" key="5">
    <source>
        <dbReference type="SAM" id="MobiDB-lite"/>
    </source>
</evidence>
<comment type="similarity">
    <text evidence="1">Belongs to the FAM193 family.</text>
</comment>
<feature type="region of interest" description="Disordered" evidence="5">
    <location>
        <begin position="1007"/>
        <end position="1032"/>
    </location>
</feature>
<dbReference type="GeneID" id="106052354"/>
<feature type="region of interest" description="Disordered" evidence="5">
    <location>
        <begin position="935"/>
        <end position="991"/>
    </location>
</feature>
<feature type="compositionally biased region" description="Low complexity" evidence="5">
    <location>
        <begin position="1278"/>
        <end position="1287"/>
    </location>
</feature>
<feature type="region of interest" description="Disordered" evidence="5">
    <location>
        <begin position="1326"/>
        <end position="1421"/>
    </location>
</feature>
<reference evidence="8" key="1">
    <citation type="submission" date="2025-08" db="UniProtKB">
        <authorList>
            <consortium name="RefSeq"/>
        </authorList>
    </citation>
    <scope>IDENTIFICATION</scope>
</reference>
<dbReference type="InterPro" id="IPR031802">
    <property type="entry name" value="FAM193_C"/>
</dbReference>
<feature type="compositionally biased region" description="Low complexity" evidence="5">
    <location>
        <begin position="1473"/>
        <end position="1485"/>
    </location>
</feature>
<keyword evidence="7" id="KW-1185">Reference proteome</keyword>
<evidence type="ECO:0000259" key="6">
    <source>
        <dbReference type="Pfam" id="PF15914"/>
    </source>
</evidence>
<feature type="compositionally biased region" description="Low complexity" evidence="5">
    <location>
        <begin position="17"/>
        <end position="29"/>
    </location>
</feature>
<feature type="domain" description="FAM193 C-terminal" evidence="6">
    <location>
        <begin position="1517"/>
        <end position="1572"/>
    </location>
</feature>
<dbReference type="PANTHER" id="PTHR15109">
    <property type="entry name" value="AGAP004327-PA"/>
    <property type="match status" value="1"/>
</dbReference>
<dbReference type="RefSeq" id="XP_013063179.2">
    <property type="nucleotide sequence ID" value="XM_013207725.2"/>
</dbReference>
<feature type="region of interest" description="Disordered" evidence="5">
    <location>
        <begin position="1435"/>
        <end position="1494"/>
    </location>
</feature>
<evidence type="ECO:0000313" key="8">
    <source>
        <dbReference type="RefSeq" id="XP_013063179.2"/>
    </source>
</evidence>
<feature type="region of interest" description="Disordered" evidence="5">
    <location>
        <begin position="1"/>
        <end position="29"/>
    </location>
</feature>
<evidence type="ECO:0000256" key="1">
    <source>
        <dbReference type="ARBA" id="ARBA00009689"/>
    </source>
</evidence>
<feature type="region of interest" description="Disordered" evidence="5">
    <location>
        <begin position="572"/>
        <end position="614"/>
    </location>
</feature>
<evidence type="ECO:0000256" key="3">
    <source>
        <dbReference type="ARBA" id="ARBA00023054"/>
    </source>
</evidence>
<accession>A0A9U8DVZ6</accession>
<protein>
    <submittedName>
        <fullName evidence="8">Protein FAM193A-like isoform X1</fullName>
    </submittedName>
</protein>
<gene>
    <name evidence="8" type="primary">LOC106052354</name>
</gene>
<evidence type="ECO:0000256" key="4">
    <source>
        <dbReference type="SAM" id="Coils"/>
    </source>
</evidence>
<feature type="compositionally biased region" description="Acidic residues" evidence="5">
    <location>
        <begin position="581"/>
        <end position="608"/>
    </location>
</feature>
<dbReference type="OMA" id="XALPPAP"/>
<keyword evidence="2" id="KW-0597">Phosphoprotein</keyword>
<feature type="compositionally biased region" description="Polar residues" evidence="5">
    <location>
        <begin position="980"/>
        <end position="991"/>
    </location>
</feature>
<dbReference type="OrthoDB" id="10044608at2759"/>
<organism evidence="7 8">
    <name type="scientific">Biomphalaria glabrata</name>
    <name type="common">Bloodfluke planorb</name>
    <name type="synonym">Freshwater snail</name>
    <dbReference type="NCBI Taxonomy" id="6526"/>
    <lineage>
        <taxon>Eukaryota</taxon>
        <taxon>Metazoa</taxon>
        <taxon>Spiralia</taxon>
        <taxon>Lophotrochozoa</taxon>
        <taxon>Mollusca</taxon>
        <taxon>Gastropoda</taxon>
        <taxon>Heterobranchia</taxon>
        <taxon>Euthyneura</taxon>
        <taxon>Panpulmonata</taxon>
        <taxon>Hygrophila</taxon>
        <taxon>Lymnaeoidea</taxon>
        <taxon>Planorbidae</taxon>
        <taxon>Biomphalaria</taxon>
    </lineage>
</organism>
<feature type="compositionally biased region" description="Polar residues" evidence="5">
    <location>
        <begin position="885"/>
        <end position="899"/>
    </location>
</feature>
<feature type="compositionally biased region" description="Polar residues" evidence="5">
    <location>
        <begin position="940"/>
        <end position="957"/>
    </location>
</feature>
<feature type="region of interest" description="Disordered" evidence="5">
    <location>
        <begin position="1044"/>
        <end position="1064"/>
    </location>
</feature>
<feature type="region of interest" description="Disordered" evidence="5">
    <location>
        <begin position="1273"/>
        <end position="1292"/>
    </location>
</feature>
<name>A0A9U8DVZ6_BIOGL</name>
<dbReference type="Pfam" id="PF15914">
    <property type="entry name" value="FAM193_C"/>
    <property type="match status" value="1"/>
</dbReference>
<sequence>MSGKDGKRAKGRRTLYSHSKNSFSSSASNSVHSRIGAFGFGVENVTVSPKPFQTLGNSLAVNINDVATELGITLNPSHEDAMRITELMDAPIDLDMPAHSISRGPNPYLERCMYCNTPRTPSQDGEECLELIDLQFDGNPVINNTAQSQSYSSLKLEIWTCLSCRKVAGNFQSFLEANCPQSSYDLPYLHDSCIDPLTCSHCQEERVIHEKDQIELQELWIELHSIVKDLYSTKEDSVFTQEYGDRLQFLIEKLCKRDPHQLFLRLESQVREIVVDIKSRLLEMLKDKGIHAPDLALEFTSALLCYYDLVTKKSHLLAHYLGGLSEHLRRFKVTWELLNKYLFHSIAHNDTNISSSGPTILEQLRQGSVQYERSKDDPYSSIRKRLLKFQEEMSVVVVIWRDCQQLIESYCQEEVKNTQQQVSSKARSFISQQRQFLREQLLKDPIVDSETMKNFMSVHKTSTERVLCHLCKRERCTCDECTITHMITCGIINSNKGDVISPPNSFNFPVDSTRTIIDITPPSMSSTTSTSGSVSPINIEEKLTTFYDCDRVLQEEFKQELSDALRTCAKHDGKVSSNSNEDIDGNAGDDEEEDDDDDDDVDEDDYTDNQDACIDEPHAVQILSDLKDADELWEVVQCPNQQQHYHHHLLCDRLNTQHSCAQCHQVKADQTCVFQPKLEFDISRQIDTELVRNSITSGGLDRDTVISQVNGDVSNATNLCATCQCHACLNQSGHIISTTLPIQMPVSPSPSELHLYPHIHGLPQHNQQRYGSDLSSQLISSIQLPVKLDFTEGIQEQLYHSYGDWDNTLPRPGSLASQHHQQHHQRLSALSASLPPPPPPLVTSASTFMFDYASHLVTHTTNTSTTNTTSAFKSVVGKQFSSVLTSPSNMDASEGSSVDPSKPLDLPQSCLNSTTSANSLMISCPVSVSLAPSASLPGGSVSTKSSTACHSNPQCSRPSPLGGNAISSRWERGHHCKKSPASSNYNNKQTSGVQVQHQAYNLGVNNSVQASPALPPPQANKNSSPAHHHKEEVIRSLRSLPCSHSSNPMFRPSTGTPTSTAVAPPVSTGQNIACNNSLSALVSNIAVNTSSPCNDPECEAHHHDDNCDSVDDSCSEKSSSTSTSNQKEGKYCDCCYCEFFGHNNTQVAKTSTNYIEMKDRLRKKLKKRQSESKHKQVGSKNGLVQDLGKEESKDPLEKKGLEALLSFINGTEEETKVKQLTAKAAKRARQKQKRLEEKAKLDKNSLFTAKDHQIEKEQNYRHLVLNPATLPQQTSMAKSISKKSQSISDRKVLDTSEPTGIIDAHLKQEMNRSSFIIESTRSTIVPTHRNVSKQSKPNNVNNVDNGTQHKPATSLKQQQQVKGHTDSTSQSKSNGIVSSPVNKMENGKSNKQLSNEQQTNHRGSQQKPAIKTAPGNNTATSQVASDQLIGLNSTISKSQVNPDVRNGSLSHHKTSSTPSGALPSNVILSLHDSPGSGSSASQSPSCGTRMSSEQVKTACKTKKNKKKNKTGDINGVDEIFLPKSESELDGDVDEFERELEEFKRFCFEPAEPKERRKIAVNVNLKDIFKKKNGLV</sequence>
<evidence type="ECO:0000256" key="2">
    <source>
        <dbReference type="ARBA" id="ARBA00022553"/>
    </source>
</evidence>